<dbReference type="InterPro" id="IPR019310">
    <property type="entry name" value="Efg1"/>
</dbReference>
<evidence type="ECO:0000256" key="4">
    <source>
        <dbReference type="ARBA" id="ARBA00019827"/>
    </source>
</evidence>
<evidence type="ECO:0000256" key="8">
    <source>
        <dbReference type="SAM" id="MobiDB-lite"/>
    </source>
</evidence>
<feature type="compositionally biased region" description="Low complexity" evidence="8">
    <location>
        <begin position="186"/>
        <end position="204"/>
    </location>
</feature>
<dbReference type="Proteomes" id="UP001642464">
    <property type="component" value="Unassembled WGS sequence"/>
</dbReference>
<evidence type="ECO:0000256" key="5">
    <source>
        <dbReference type="ARBA" id="ARBA00022552"/>
    </source>
</evidence>
<keyword evidence="6" id="KW-0175">Coiled coil</keyword>
<evidence type="ECO:0000313" key="10">
    <source>
        <dbReference type="Proteomes" id="UP001642464"/>
    </source>
</evidence>
<feature type="non-terminal residue" evidence="9">
    <location>
        <position position="1"/>
    </location>
</feature>
<organism evidence="9 10">
    <name type="scientific">Durusdinium trenchii</name>
    <dbReference type="NCBI Taxonomy" id="1381693"/>
    <lineage>
        <taxon>Eukaryota</taxon>
        <taxon>Sar</taxon>
        <taxon>Alveolata</taxon>
        <taxon>Dinophyceae</taxon>
        <taxon>Suessiales</taxon>
        <taxon>Symbiodiniaceae</taxon>
        <taxon>Durusdinium</taxon>
    </lineage>
</organism>
<proteinExistence type="inferred from homology"/>
<feature type="compositionally biased region" description="Basic and acidic residues" evidence="8">
    <location>
        <begin position="42"/>
        <end position="72"/>
    </location>
</feature>
<dbReference type="Gene3D" id="3.40.50.300">
    <property type="entry name" value="P-loop containing nucleotide triphosphate hydrolases"/>
    <property type="match status" value="1"/>
</dbReference>
<feature type="region of interest" description="Disordered" evidence="8">
    <location>
        <begin position="186"/>
        <end position="243"/>
    </location>
</feature>
<gene>
    <name evidence="9" type="ORF">SCF082_LOCUS26547</name>
</gene>
<evidence type="ECO:0000256" key="3">
    <source>
        <dbReference type="ARBA" id="ARBA00018689"/>
    </source>
</evidence>
<protein>
    <recommendedName>
        <fullName evidence="3">rRNA-processing protein EFG1</fullName>
    </recommendedName>
    <alternativeName>
        <fullName evidence="4">rRNA-processing protein efg1</fullName>
    </alternativeName>
</protein>
<feature type="compositionally biased region" description="Low complexity" evidence="8">
    <location>
        <begin position="229"/>
        <end position="242"/>
    </location>
</feature>
<dbReference type="PANTHER" id="PTHR33911:SF1">
    <property type="entry name" value="RRNA-PROCESSING PROTEIN EFG1"/>
    <property type="match status" value="1"/>
</dbReference>
<dbReference type="InterPro" id="IPR050786">
    <property type="entry name" value="EFG1_rRNA-proc"/>
</dbReference>
<feature type="non-terminal residue" evidence="9">
    <location>
        <position position="562"/>
    </location>
</feature>
<accession>A0ABP0M8H0</accession>
<dbReference type="Pfam" id="PF10153">
    <property type="entry name" value="Efg1"/>
    <property type="match status" value="1"/>
</dbReference>
<keyword evidence="5" id="KW-0698">rRNA processing</keyword>
<evidence type="ECO:0000256" key="7">
    <source>
        <dbReference type="ARBA" id="ARBA00023242"/>
    </source>
</evidence>
<dbReference type="EMBL" id="CAXAMM010020134">
    <property type="protein sequence ID" value="CAK9047358.1"/>
    <property type="molecule type" value="Genomic_DNA"/>
</dbReference>
<comment type="caution">
    <text evidence="9">The sequence shown here is derived from an EMBL/GenBank/DDBJ whole genome shotgun (WGS) entry which is preliminary data.</text>
</comment>
<feature type="region of interest" description="Disordered" evidence="8">
    <location>
        <begin position="1"/>
        <end position="72"/>
    </location>
</feature>
<keyword evidence="7" id="KW-0539">Nucleus</keyword>
<feature type="compositionally biased region" description="Basic and acidic residues" evidence="8">
    <location>
        <begin position="10"/>
        <end position="32"/>
    </location>
</feature>
<evidence type="ECO:0000256" key="2">
    <source>
        <dbReference type="ARBA" id="ARBA00006916"/>
    </source>
</evidence>
<name>A0ABP0M8H0_9DINO</name>
<evidence type="ECO:0000256" key="6">
    <source>
        <dbReference type="ARBA" id="ARBA00023054"/>
    </source>
</evidence>
<sequence>YDAKVQAQLEQHKEKRESKLAADAERGRDAQPRARFRGTKRQRQDSRSADAVGRKPVDVKKAKHMTKEQERAITQRNHKIKFFERTKVERKLKKTARLLRKNPEDETLAKEQARLLDDLRYCMFFPRGKQCLSLFPSEPLSDQDAEHQARCRAQAIAVSKLTARGSDQALLEFTIPVPERMRRAAAAAKLAKEQQQSAEASSGKDQVAISSADASAEELRQGQGGGAQTAGTGDTAATATSEGGNGLALLGGWSFEGRIPSHRAQGPAGKSREPEEGGSITMLREPTGSSRRSQRLWAVIAVCVVLNVGLATTKMGSQALRPLWGANERLTHDSGEPDWRAPRVDDEDTALVHFFSGPRNERKGDDAAAEDEAIIWLRPVHHYDVHEPRELPVEDDDIPMWETDSHVVFHHIPKTGGQTFLRVLREMGKHVPNHEDCYYPMHNEKKVNTVILRSPREHVFSQYLHGKYNEGSRKKHPDYPFDTFDSDGDRRGLDKWLRHFGPQWRIGDGFFHSFNPREFQTRTLTCRNPVEEQMRGNHNIVEERDYSPSLEEAKTNLLKMHW</sequence>
<dbReference type="PANTHER" id="PTHR33911">
    <property type="entry name" value="RRNA-PROCESSING PROTEIN EFG1"/>
    <property type="match status" value="1"/>
</dbReference>
<comment type="subcellular location">
    <subcellularLocation>
        <location evidence="1">Nucleus</location>
        <location evidence="1">Nucleolus</location>
    </subcellularLocation>
</comment>
<keyword evidence="10" id="KW-1185">Reference proteome</keyword>
<dbReference type="InterPro" id="IPR027417">
    <property type="entry name" value="P-loop_NTPase"/>
</dbReference>
<evidence type="ECO:0000256" key="1">
    <source>
        <dbReference type="ARBA" id="ARBA00004604"/>
    </source>
</evidence>
<evidence type="ECO:0000313" key="9">
    <source>
        <dbReference type="EMBL" id="CAK9047358.1"/>
    </source>
</evidence>
<feature type="region of interest" description="Disordered" evidence="8">
    <location>
        <begin position="258"/>
        <end position="288"/>
    </location>
</feature>
<comment type="similarity">
    <text evidence="2">Belongs to the EFG1 family.</text>
</comment>
<reference evidence="9 10" key="1">
    <citation type="submission" date="2024-02" db="EMBL/GenBank/DDBJ databases">
        <authorList>
            <person name="Chen Y."/>
            <person name="Shah S."/>
            <person name="Dougan E. K."/>
            <person name="Thang M."/>
            <person name="Chan C."/>
        </authorList>
    </citation>
    <scope>NUCLEOTIDE SEQUENCE [LARGE SCALE GENOMIC DNA]</scope>
</reference>